<dbReference type="SUPFAM" id="SSF49464">
    <property type="entry name" value="Carboxypeptidase regulatory domain-like"/>
    <property type="match status" value="1"/>
</dbReference>
<keyword evidence="10" id="KW-1185">Reference proteome</keyword>
<dbReference type="InterPro" id="IPR036942">
    <property type="entry name" value="Beta-barrel_TonB_sf"/>
</dbReference>
<dbReference type="Pfam" id="PF13715">
    <property type="entry name" value="CarbopepD_reg_2"/>
    <property type="match status" value="1"/>
</dbReference>
<proteinExistence type="inferred from homology"/>
<evidence type="ECO:0000256" key="7">
    <source>
        <dbReference type="PROSITE-ProRule" id="PRU01360"/>
    </source>
</evidence>
<dbReference type="RefSeq" id="WP_007093157.1">
    <property type="nucleotide sequence ID" value="NZ_CP142125.1"/>
</dbReference>
<evidence type="ECO:0000256" key="5">
    <source>
        <dbReference type="ARBA" id="ARBA00023136"/>
    </source>
</evidence>
<dbReference type="InterPro" id="IPR012910">
    <property type="entry name" value="Plug_dom"/>
</dbReference>
<dbReference type="HOGENOM" id="CLU_353690_0_0_10"/>
<dbReference type="AlphaFoldDB" id="A9DUS4"/>
<evidence type="ECO:0000256" key="2">
    <source>
        <dbReference type="ARBA" id="ARBA00022448"/>
    </source>
</evidence>
<dbReference type="GO" id="GO:0009279">
    <property type="term" value="C:cell outer membrane"/>
    <property type="evidence" value="ECO:0007669"/>
    <property type="project" value="UniProtKB-SubCell"/>
</dbReference>
<evidence type="ECO:0000256" key="1">
    <source>
        <dbReference type="ARBA" id="ARBA00004571"/>
    </source>
</evidence>
<comment type="subcellular location">
    <subcellularLocation>
        <location evidence="1 7">Cell outer membrane</location>
        <topology evidence="1 7">Multi-pass membrane protein</topology>
    </subcellularLocation>
</comment>
<dbReference type="eggNOG" id="COG4771">
    <property type="taxonomic scope" value="Bacteria"/>
</dbReference>
<organism evidence="9 10">
    <name type="scientific">Kordia algicida OT-1</name>
    <dbReference type="NCBI Taxonomy" id="391587"/>
    <lineage>
        <taxon>Bacteria</taxon>
        <taxon>Pseudomonadati</taxon>
        <taxon>Bacteroidota</taxon>
        <taxon>Flavobacteriia</taxon>
        <taxon>Flavobacteriales</taxon>
        <taxon>Flavobacteriaceae</taxon>
        <taxon>Kordia</taxon>
    </lineage>
</organism>
<sequence>MKPIRYLFFFGFLLFANFIIAQTGTVRGIILDANNQPIDAVNIKTSVGTGTQTNKNGFFKIVVPANENVTLTMTHIAHKRIQFTVKLKNGEDYEIFPIMSTTTEQIDIVVIESGKRKAVEGIQTVSAETVRLIPGANPGVENLLMSFPGINNNNELSTQYSVRGGNYDENLVYVNEIEVYRPFLIRSGQQEGLSFVNTDLVQNVDFSAGGFQAKFGDKLSSVLDITYKRPVRFGGRVNLSLLGGSASIETSSKDSKFSTISGIRFRDNSLLVNSKQTETNFRPRFVDFQTYVTYKFSDKFHLNFLGNVAFNDYDYEPLTRQTNFGTLQDPIALLVFYEGQEEDRYRTYFGALKANYFLNDDVTLKFIASAYHTTEQEHFDIFAQYRLGEVNTNIGDQDLGNVEFSEGIGSQLNHGRNDLDALIFNVEHKGTYEIEGDDNQIDWGIKYTHEDIRDRLIEWEVIDSAGFSIRPPLPQFSNNQPYDAFEGPLEPFQSVRARNNTQIDRVSGFAQWSKQSMLGEHEIYTNIGVRAHSWTINGDGIESKTQAVVSPRAQFAIKPNWKQDMLFRLSGGFYHQPPFYRELRGFDGVVNPNVKAQQSIHVVLGNDYSFKLWDRPFKLTSEAYYKNLSDVNAYTLENVRIRYRADNVAKAYAYGFDMRLNGEFVPGTESWVSFGYLKTEENINNRGYISRPTDQRLKFAVLFQDYMRKIPNLKLYLNLTYNTGLPGGSPSYADPYLFQSKLPDYKRADVGFSYVLVDKDKQFDSGWLSAFKELNVGFEIFNVFDVQNSITNTWVRDVYTKRQFGIPNFLTGRVFNVKMGMRF</sequence>
<gene>
    <name evidence="9" type="ORF">KAOT1_02922</name>
</gene>
<evidence type="ECO:0000256" key="3">
    <source>
        <dbReference type="ARBA" id="ARBA00022452"/>
    </source>
</evidence>
<comment type="caution">
    <text evidence="9">The sequence shown here is derived from an EMBL/GenBank/DDBJ whole genome shotgun (WGS) entry which is preliminary data.</text>
</comment>
<keyword evidence="3 7" id="KW-1134">Transmembrane beta strand</keyword>
<feature type="domain" description="TonB-dependent receptor plug" evidence="8">
    <location>
        <begin position="117"/>
        <end position="217"/>
    </location>
</feature>
<reference evidence="9 10" key="1">
    <citation type="journal article" date="2011" name="J. Bacteriol.">
        <title>Genome sequence of the algicidal bacterium Kordia algicida OT-1.</title>
        <authorList>
            <person name="Lee H.S."/>
            <person name="Kang S.G."/>
            <person name="Kwon K.K."/>
            <person name="Lee J.H."/>
            <person name="Kim S.J."/>
        </authorList>
    </citation>
    <scope>NUCLEOTIDE SEQUENCE [LARGE SCALE GENOMIC DNA]</scope>
    <source>
        <strain evidence="9 10">OT-1</strain>
    </source>
</reference>
<dbReference type="Gene3D" id="2.40.170.20">
    <property type="entry name" value="TonB-dependent receptor, beta-barrel domain"/>
    <property type="match status" value="1"/>
</dbReference>
<name>A9DUS4_9FLAO</name>
<protein>
    <recommendedName>
        <fullName evidence="8">TonB-dependent receptor plug domain-containing protein</fullName>
    </recommendedName>
</protein>
<evidence type="ECO:0000313" key="10">
    <source>
        <dbReference type="Proteomes" id="UP000002945"/>
    </source>
</evidence>
<dbReference type="InterPro" id="IPR037066">
    <property type="entry name" value="Plug_dom_sf"/>
</dbReference>
<dbReference type="Proteomes" id="UP000002945">
    <property type="component" value="Unassembled WGS sequence"/>
</dbReference>
<comment type="similarity">
    <text evidence="7">Belongs to the TonB-dependent receptor family.</text>
</comment>
<evidence type="ECO:0000256" key="6">
    <source>
        <dbReference type="ARBA" id="ARBA00023237"/>
    </source>
</evidence>
<evidence type="ECO:0000259" key="8">
    <source>
        <dbReference type="Pfam" id="PF07715"/>
    </source>
</evidence>
<keyword evidence="2 7" id="KW-0813">Transport</keyword>
<dbReference type="SUPFAM" id="SSF56935">
    <property type="entry name" value="Porins"/>
    <property type="match status" value="1"/>
</dbReference>
<dbReference type="STRING" id="391587.KAOT1_02922"/>
<keyword evidence="6 7" id="KW-0998">Cell outer membrane</keyword>
<dbReference type="InterPro" id="IPR039426">
    <property type="entry name" value="TonB-dep_rcpt-like"/>
</dbReference>
<dbReference type="EMBL" id="ABIB01000004">
    <property type="protein sequence ID" value="EDP96327.1"/>
    <property type="molecule type" value="Genomic_DNA"/>
</dbReference>
<keyword evidence="4 7" id="KW-0812">Transmembrane</keyword>
<dbReference type="InterPro" id="IPR008969">
    <property type="entry name" value="CarboxyPept-like_regulatory"/>
</dbReference>
<accession>A9DUS4</accession>
<dbReference type="Gene3D" id="2.170.130.10">
    <property type="entry name" value="TonB-dependent receptor, plug domain"/>
    <property type="match status" value="1"/>
</dbReference>
<dbReference type="PROSITE" id="PS52016">
    <property type="entry name" value="TONB_DEPENDENT_REC_3"/>
    <property type="match status" value="1"/>
</dbReference>
<dbReference type="Pfam" id="PF07715">
    <property type="entry name" value="Plug"/>
    <property type="match status" value="1"/>
</dbReference>
<keyword evidence="5 7" id="KW-0472">Membrane</keyword>
<evidence type="ECO:0000313" key="9">
    <source>
        <dbReference type="EMBL" id="EDP96327.1"/>
    </source>
</evidence>
<evidence type="ECO:0000256" key="4">
    <source>
        <dbReference type="ARBA" id="ARBA00022692"/>
    </source>
</evidence>